<evidence type="ECO:0000313" key="6">
    <source>
        <dbReference type="Proteomes" id="UP001200145"/>
    </source>
</evidence>
<evidence type="ECO:0000313" key="5">
    <source>
        <dbReference type="EMBL" id="MCF1714952.1"/>
    </source>
</evidence>
<gene>
    <name evidence="5" type="ORF">L0U88_09970</name>
</gene>
<evidence type="ECO:0000259" key="4">
    <source>
        <dbReference type="Pfam" id="PF22725"/>
    </source>
</evidence>
<evidence type="ECO:0000256" key="1">
    <source>
        <dbReference type="ARBA" id="ARBA00010928"/>
    </source>
</evidence>
<reference evidence="5 6" key="1">
    <citation type="submission" date="2022-01" db="EMBL/GenBank/DDBJ databases">
        <title>Flavihumibacter sp. nov., isolated from sediment of a river.</title>
        <authorList>
            <person name="Liu H."/>
        </authorList>
    </citation>
    <scope>NUCLEOTIDE SEQUENCE [LARGE SCALE GENOMIC DNA]</scope>
    <source>
        <strain evidence="5 6">RY-1</strain>
    </source>
</reference>
<dbReference type="SUPFAM" id="SSF51735">
    <property type="entry name" value="NAD(P)-binding Rossmann-fold domains"/>
    <property type="match status" value="1"/>
</dbReference>
<organism evidence="5 6">
    <name type="scientific">Flavihumibacter fluminis</name>
    <dbReference type="NCBI Taxonomy" id="2909236"/>
    <lineage>
        <taxon>Bacteria</taxon>
        <taxon>Pseudomonadati</taxon>
        <taxon>Bacteroidota</taxon>
        <taxon>Chitinophagia</taxon>
        <taxon>Chitinophagales</taxon>
        <taxon>Chitinophagaceae</taxon>
        <taxon>Flavihumibacter</taxon>
    </lineage>
</organism>
<dbReference type="Pfam" id="PF22725">
    <property type="entry name" value="GFO_IDH_MocA_C3"/>
    <property type="match status" value="1"/>
</dbReference>
<dbReference type="InterPro" id="IPR036291">
    <property type="entry name" value="NAD(P)-bd_dom_sf"/>
</dbReference>
<protein>
    <submittedName>
        <fullName evidence="5">Gfo/Idh/MocA family oxidoreductase</fullName>
    </submittedName>
</protein>
<dbReference type="Gene3D" id="3.30.360.10">
    <property type="entry name" value="Dihydrodipicolinate Reductase, domain 2"/>
    <property type="match status" value="1"/>
</dbReference>
<sequence>MNEAKNIRWGILGAGKIARAFATDFQYLKGAELLAIGSREAEKAQGFANEFAIPQALNYEDLIHHPDIDAVYIATPHPFHFSQASAALQAGKAVLCEKPICVNQGQLKDLISIAKTTNQFLMEAMWTYFIPALEEARNWVREGRIGDLKLIQADFCFPSEPTVERLWNPALAGGALLDIGIYPIAFANYFMDRLPYKITASAHLAASGVDERTGVLLEFGSTSANLYTSIVSKGTNTGYLFGSTGYIKLPSFWRSTTIERYSNEDELLETWSDGRSTRGFHFEMQHVTDCLRKGLTESPVMRFDQSLRIQEIMDTVRRQIGLKFPFE</sequence>
<dbReference type="InterPro" id="IPR055170">
    <property type="entry name" value="GFO_IDH_MocA-like_dom"/>
</dbReference>
<dbReference type="PANTHER" id="PTHR22604:SF105">
    <property type="entry name" value="TRANS-1,2-DIHYDROBENZENE-1,2-DIOL DEHYDROGENASE"/>
    <property type="match status" value="1"/>
</dbReference>
<proteinExistence type="inferred from homology"/>
<evidence type="ECO:0000256" key="2">
    <source>
        <dbReference type="ARBA" id="ARBA00023002"/>
    </source>
</evidence>
<dbReference type="InterPro" id="IPR000683">
    <property type="entry name" value="Gfo/Idh/MocA-like_OxRdtase_N"/>
</dbReference>
<dbReference type="PANTHER" id="PTHR22604">
    <property type="entry name" value="OXIDOREDUCTASES"/>
    <property type="match status" value="1"/>
</dbReference>
<dbReference type="Proteomes" id="UP001200145">
    <property type="component" value="Unassembled WGS sequence"/>
</dbReference>
<evidence type="ECO:0000259" key="3">
    <source>
        <dbReference type="Pfam" id="PF01408"/>
    </source>
</evidence>
<feature type="domain" description="Gfo/Idh/MocA-like oxidoreductase N-terminal" evidence="3">
    <location>
        <begin position="7"/>
        <end position="122"/>
    </location>
</feature>
<name>A0ABS9BIN4_9BACT</name>
<comment type="similarity">
    <text evidence="1">Belongs to the Gfo/Idh/MocA family.</text>
</comment>
<dbReference type="Gene3D" id="3.40.50.720">
    <property type="entry name" value="NAD(P)-binding Rossmann-like Domain"/>
    <property type="match status" value="1"/>
</dbReference>
<dbReference type="InterPro" id="IPR050984">
    <property type="entry name" value="Gfo/Idh/MocA_domain"/>
</dbReference>
<accession>A0ABS9BIN4</accession>
<keyword evidence="6" id="KW-1185">Reference proteome</keyword>
<keyword evidence="2" id="KW-0560">Oxidoreductase</keyword>
<comment type="caution">
    <text evidence="5">The sequence shown here is derived from an EMBL/GenBank/DDBJ whole genome shotgun (WGS) entry which is preliminary data.</text>
</comment>
<dbReference type="Pfam" id="PF01408">
    <property type="entry name" value="GFO_IDH_MocA"/>
    <property type="match status" value="1"/>
</dbReference>
<feature type="domain" description="GFO/IDH/MocA-like oxidoreductase" evidence="4">
    <location>
        <begin position="135"/>
        <end position="247"/>
    </location>
</feature>
<dbReference type="SUPFAM" id="SSF55347">
    <property type="entry name" value="Glyceraldehyde-3-phosphate dehydrogenase-like, C-terminal domain"/>
    <property type="match status" value="1"/>
</dbReference>
<dbReference type="RefSeq" id="WP_234865903.1">
    <property type="nucleotide sequence ID" value="NZ_JAKEVY010000002.1"/>
</dbReference>
<dbReference type="EMBL" id="JAKEVY010000002">
    <property type="protein sequence ID" value="MCF1714952.1"/>
    <property type="molecule type" value="Genomic_DNA"/>
</dbReference>